<comment type="caution">
    <text evidence="1">The sequence shown here is derived from an EMBL/GenBank/DDBJ whole genome shotgun (WGS) entry which is preliminary data.</text>
</comment>
<reference evidence="1" key="1">
    <citation type="submission" date="2022-07" db="EMBL/GenBank/DDBJ databases">
        <title>Genome Sequence of Phlebia brevispora.</title>
        <authorList>
            <person name="Buettner E."/>
        </authorList>
    </citation>
    <scope>NUCLEOTIDE SEQUENCE</scope>
    <source>
        <strain evidence="1">MPL23</strain>
    </source>
</reference>
<organism evidence="1 2">
    <name type="scientific">Phlebia brevispora</name>
    <dbReference type="NCBI Taxonomy" id="194682"/>
    <lineage>
        <taxon>Eukaryota</taxon>
        <taxon>Fungi</taxon>
        <taxon>Dikarya</taxon>
        <taxon>Basidiomycota</taxon>
        <taxon>Agaricomycotina</taxon>
        <taxon>Agaricomycetes</taxon>
        <taxon>Polyporales</taxon>
        <taxon>Meruliaceae</taxon>
        <taxon>Phlebia</taxon>
    </lineage>
</organism>
<name>A0ACC1SAD5_9APHY</name>
<dbReference type="EMBL" id="JANHOG010001546">
    <property type="protein sequence ID" value="KAJ3535310.1"/>
    <property type="molecule type" value="Genomic_DNA"/>
</dbReference>
<gene>
    <name evidence="1" type="ORF">NM688_g6997</name>
</gene>
<evidence type="ECO:0000313" key="1">
    <source>
        <dbReference type="EMBL" id="KAJ3535310.1"/>
    </source>
</evidence>
<dbReference type="Proteomes" id="UP001148662">
    <property type="component" value="Unassembled WGS sequence"/>
</dbReference>
<sequence>MSVRLLQDNDSSSCSLGYDVTLEHLESEILRRTLAAYSRSERQNIAVEGATFNIAGPSLQSLQEKSSEFDSATWDPTKDGSTAEQWHDCTHLFDSPIKHANPVTISALFMVVSINIMGGASRPLCNFILNCCVRILSLTMRGGHKGTASSLTAFEERLLKEFPRDLRQVRNIFRLEPKITTYATCPKCCCLYPPTFCTATGVPKYPATCTWRYPRYKKEQTCGQVLVEFGAGRPFSVDKPIRPFAYRPLPDFISHLLSRPEVEAHLEQPLSTEAPTRVLEDLSHSPLILEALRQHQGHCKVPAADRPLYLVWGLCVDWFNPYGNKIAGAKQSVGMMALVCYNLPPDIRYRTENMHLCGVIPGPREPSREQMNHFLAPLTDDFLRMWDPGVFFSRTAKYKQGRRVFSLAVPLISDAPASKKISGMASHSANIFCSLCRLPRADINNLDEESWERITPEQHRQLAEQWRQAESRAEQDRLLKQHGIRWSELLRLPYWDPTRYIIIDPMHNLLLGLIQFHCRTVLGFDVRQSSSDDSSSFQGRWTEGVDEGKVAEGRLLLAERSPTMSKLKSLKLPNLLFLCRERHLWAIPGGNNGKLKIKDLIEALLEPKASIRIPRNLWSGTLSDVDPTTLLTSEVLNKIRRDIDTHLRPSWMKSLPRTFGSSSHGKLKADQWRTAMEFDLPMSLIEVWALRDGSNQQALVDITMDLVLALRSATSPQITALHVSKYMHHIKRYLQGLRRSFPWIRLRPNHHYALHLGELIQRFGPVRSWWTFPFERVVGVLQQVQTNSKPGMQAPFKAPNALAPCHILLTRFTGHLEVTMMNTFCMAGSLRGLLSSSACPTILSESQQLVDQYLIHFRELESEPRVTASSYKESTGKGRMKKLDDRVYHALLSHFPLGSAVGPYVYPLHHIVMNGVQYTTARRSRRDSQVFFHSASDNVYAGYIQEIFCYAQACSDLDARGSEISGIFVAICPYREAVIPLSENPYTRYPDFKVLVCNKPRQGDLHVVPSQNVVCHAGLHKTDSGYFVLKSLERYMKTGAAV</sequence>
<keyword evidence="2" id="KW-1185">Reference proteome</keyword>
<accession>A0ACC1SAD5</accession>
<protein>
    <submittedName>
        <fullName evidence="1">Uncharacterized protein</fullName>
    </submittedName>
</protein>
<evidence type="ECO:0000313" key="2">
    <source>
        <dbReference type="Proteomes" id="UP001148662"/>
    </source>
</evidence>
<proteinExistence type="predicted"/>